<name>A0A6A6TZR3_9PEZI</name>
<dbReference type="AlphaFoldDB" id="A0A6A6TZR3"/>
<gene>
    <name evidence="2" type="ORF">BT63DRAFT_428504</name>
</gene>
<dbReference type="OrthoDB" id="3439627at2759"/>
<feature type="region of interest" description="Disordered" evidence="1">
    <location>
        <begin position="1"/>
        <end position="70"/>
    </location>
</feature>
<dbReference type="EMBL" id="MU004240">
    <property type="protein sequence ID" value="KAF2665545.1"/>
    <property type="molecule type" value="Genomic_DNA"/>
</dbReference>
<organism evidence="2 3">
    <name type="scientific">Microthyrium microscopicum</name>
    <dbReference type="NCBI Taxonomy" id="703497"/>
    <lineage>
        <taxon>Eukaryota</taxon>
        <taxon>Fungi</taxon>
        <taxon>Dikarya</taxon>
        <taxon>Ascomycota</taxon>
        <taxon>Pezizomycotina</taxon>
        <taxon>Dothideomycetes</taxon>
        <taxon>Dothideomycetes incertae sedis</taxon>
        <taxon>Microthyriales</taxon>
        <taxon>Microthyriaceae</taxon>
        <taxon>Microthyrium</taxon>
    </lineage>
</organism>
<evidence type="ECO:0000256" key="1">
    <source>
        <dbReference type="SAM" id="MobiDB-lite"/>
    </source>
</evidence>
<evidence type="ECO:0000313" key="2">
    <source>
        <dbReference type="EMBL" id="KAF2665545.1"/>
    </source>
</evidence>
<reference evidence="2" key="1">
    <citation type="journal article" date="2020" name="Stud. Mycol.">
        <title>101 Dothideomycetes genomes: a test case for predicting lifestyles and emergence of pathogens.</title>
        <authorList>
            <person name="Haridas S."/>
            <person name="Albert R."/>
            <person name="Binder M."/>
            <person name="Bloem J."/>
            <person name="Labutti K."/>
            <person name="Salamov A."/>
            <person name="Andreopoulos B."/>
            <person name="Baker S."/>
            <person name="Barry K."/>
            <person name="Bills G."/>
            <person name="Bluhm B."/>
            <person name="Cannon C."/>
            <person name="Castanera R."/>
            <person name="Culley D."/>
            <person name="Daum C."/>
            <person name="Ezra D."/>
            <person name="Gonzalez J."/>
            <person name="Henrissat B."/>
            <person name="Kuo A."/>
            <person name="Liang C."/>
            <person name="Lipzen A."/>
            <person name="Lutzoni F."/>
            <person name="Magnuson J."/>
            <person name="Mondo S."/>
            <person name="Nolan M."/>
            <person name="Ohm R."/>
            <person name="Pangilinan J."/>
            <person name="Park H.-J."/>
            <person name="Ramirez L."/>
            <person name="Alfaro M."/>
            <person name="Sun H."/>
            <person name="Tritt A."/>
            <person name="Yoshinaga Y."/>
            <person name="Zwiers L.-H."/>
            <person name="Turgeon B."/>
            <person name="Goodwin S."/>
            <person name="Spatafora J."/>
            <person name="Crous P."/>
            <person name="Grigoriev I."/>
        </authorList>
    </citation>
    <scope>NUCLEOTIDE SEQUENCE</scope>
    <source>
        <strain evidence="2">CBS 115976</strain>
    </source>
</reference>
<dbReference type="Proteomes" id="UP000799302">
    <property type="component" value="Unassembled WGS sequence"/>
</dbReference>
<feature type="compositionally biased region" description="Polar residues" evidence="1">
    <location>
        <begin position="1"/>
        <end position="11"/>
    </location>
</feature>
<proteinExistence type="predicted"/>
<feature type="compositionally biased region" description="Basic and acidic residues" evidence="1">
    <location>
        <begin position="27"/>
        <end position="47"/>
    </location>
</feature>
<evidence type="ECO:0000313" key="3">
    <source>
        <dbReference type="Proteomes" id="UP000799302"/>
    </source>
</evidence>
<accession>A0A6A6TZR3</accession>
<keyword evidence="3" id="KW-1185">Reference proteome</keyword>
<sequence>MPRNGDGSSDNGPFEEGNITHGSGTDKPTKVGRLDKVADMPEHEAGGKLEGAAASGGGLHLKGGEQPATK</sequence>
<protein>
    <submittedName>
        <fullName evidence="2">Uncharacterized protein</fullName>
    </submittedName>
</protein>